<proteinExistence type="predicted"/>
<reference evidence="1 2" key="1">
    <citation type="submission" date="2015-04" db="EMBL/GenBank/DDBJ databases">
        <title>Draft genome sequence of bacteremic isolate Catabacter hongkongensis type strain HKU16T.</title>
        <authorList>
            <person name="Lau S.K."/>
            <person name="Teng J.L."/>
            <person name="Huang Y."/>
            <person name="Curreem S.O."/>
            <person name="Tsui S.K."/>
            <person name="Woo P.C."/>
        </authorList>
    </citation>
    <scope>NUCLEOTIDE SEQUENCE [LARGE SCALE GENOMIC DNA]</scope>
    <source>
        <strain evidence="1 2">HKU16</strain>
    </source>
</reference>
<sequence>MDIPRANGKSEFCHSAIFLLPVFCFINEKRIKLTLLSLYALLQNSC</sequence>
<dbReference type="EMBL" id="LAYJ01000112">
    <property type="protein sequence ID" value="KKI50209.1"/>
    <property type="molecule type" value="Genomic_DNA"/>
</dbReference>
<gene>
    <name evidence="1" type="ORF">CHK_2272</name>
</gene>
<evidence type="ECO:0000313" key="1">
    <source>
        <dbReference type="EMBL" id="KKI50209.1"/>
    </source>
</evidence>
<organism evidence="1 2">
    <name type="scientific">Christensenella hongkongensis</name>
    <dbReference type="NCBI Taxonomy" id="270498"/>
    <lineage>
        <taxon>Bacteria</taxon>
        <taxon>Bacillati</taxon>
        <taxon>Bacillota</taxon>
        <taxon>Clostridia</taxon>
        <taxon>Christensenellales</taxon>
        <taxon>Christensenellaceae</taxon>
        <taxon>Christensenella</taxon>
    </lineage>
</organism>
<evidence type="ECO:0000313" key="2">
    <source>
        <dbReference type="Proteomes" id="UP000034076"/>
    </source>
</evidence>
<comment type="caution">
    <text evidence="1">The sequence shown here is derived from an EMBL/GenBank/DDBJ whole genome shotgun (WGS) entry which is preliminary data.</text>
</comment>
<dbReference type="STRING" id="270498.CHK_2272"/>
<dbReference type="Proteomes" id="UP000034076">
    <property type="component" value="Unassembled WGS sequence"/>
</dbReference>
<keyword evidence="2" id="KW-1185">Reference proteome</keyword>
<accession>A0A0M2NCI8</accession>
<dbReference type="AlphaFoldDB" id="A0A0M2NCI8"/>
<protein>
    <submittedName>
        <fullName evidence="1">Uncharacterized protein</fullName>
    </submittedName>
</protein>
<name>A0A0M2NCI8_9FIRM</name>